<comment type="caution">
    <text evidence="1">The sequence shown here is derived from an EMBL/GenBank/DDBJ whole genome shotgun (WGS) entry which is preliminary data.</text>
</comment>
<dbReference type="Proteomes" id="UP000663880">
    <property type="component" value="Unassembled WGS sequence"/>
</dbReference>
<dbReference type="EMBL" id="CAJOBZ010000009">
    <property type="protein sequence ID" value="CAF4826120.1"/>
    <property type="molecule type" value="Genomic_DNA"/>
</dbReference>
<proteinExistence type="predicted"/>
<evidence type="ECO:0000313" key="2">
    <source>
        <dbReference type="Proteomes" id="UP000663880"/>
    </source>
</evidence>
<dbReference type="OrthoDB" id="7458045at2759"/>
<gene>
    <name evidence="1" type="ORF">PMACD_LOCUS4915</name>
</gene>
<dbReference type="AlphaFoldDB" id="A0A821QHT4"/>
<organism evidence="1 2">
    <name type="scientific">Pieris macdunnoughi</name>
    <dbReference type="NCBI Taxonomy" id="345717"/>
    <lineage>
        <taxon>Eukaryota</taxon>
        <taxon>Metazoa</taxon>
        <taxon>Ecdysozoa</taxon>
        <taxon>Arthropoda</taxon>
        <taxon>Hexapoda</taxon>
        <taxon>Insecta</taxon>
        <taxon>Pterygota</taxon>
        <taxon>Neoptera</taxon>
        <taxon>Endopterygota</taxon>
        <taxon>Lepidoptera</taxon>
        <taxon>Glossata</taxon>
        <taxon>Ditrysia</taxon>
        <taxon>Papilionoidea</taxon>
        <taxon>Pieridae</taxon>
        <taxon>Pierinae</taxon>
        <taxon>Pieris</taxon>
    </lineage>
</organism>
<reference evidence="1" key="1">
    <citation type="submission" date="2021-02" db="EMBL/GenBank/DDBJ databases">
        <authorList>
            <person name="Steward A R."/>
        </authorList>
    </citation>
    <scope>NUCLEOTIDE SEQUENCE</scope>
</reference>
<name>A0A821QHT4_9NEOP</name>
<keyword evidence="2" id="KW-1185">Reference proteome</keyword>
<protein>
    <submittedName>
        <fullName evidence="1">Uncharacterized protein</fullName>
    </submittedName>
</protein>
<accession>A0A821QHT4</accession>
<evidence type="ECO:0000313" key="1">
    <source>
        <dbReference type="EMBL" id="CAF4826120.1"/>
    </source>
</evidence>
<sequence length="97" mass="10239">MPNNAEAALCADYSVPVDCVAAGPAPRPSSFHEISAPKVQGLHTHDEDIHPADGIALNFLGVGDDGLFKGMDCFSLSGHDGEVMSFIVMNPELLVFL</sequence>